<dbReference type="InterPro" id="IPR000742">
    <property type="entry name" value="EGF"/>
</dbReference>
<dbReference type="GeneID" id="24437911"/>
<proteinExistence type="predicted"/>
<dbReference type="EMBL" id="GG662718">
    <property type="protein sequence ID" value="EWS74737.1"/>
    <property type="molecule type" value="Genomic_DNA"/>
</dbReference>
<dbReference type="InterPro" id="IPR009030">
    <property type="entry name" value="Growth_fac_rcpt_cys_sf"/>
</dbReference>
<dbReference type="OrthoDB" id="311164at2759"/>
<dbReference type="InterPro" id="IPR052798">
    <property type="entry name" value="Giardia_VSA"/>
</dbReference>
<keyword evidence="3" id="KW-1185">Reference proteome</keyword>
<dbReference type="KEGG" id="tet:TTHERM_000227089"/>
<feature type="domain" description="EGF-like" evidence="1">
    <location>
        <begin position="76"/>
        <end position="105"/>
    </location>
</feature>
<reference evidence="3" key="1">
    <citation type="journal article" date="2006" name="PLoS Biol.">
        <title>Macronuclear genome sequence of the ciliate Tetrahymena thermophila, a model eukaryote.</title>
        <authorList>
            <person name="Eisen J.A."/>
            <person name="Coyne R.S."/>
            <person name="Wu M."/>
            <person name="Wu D."/>
            <person name="Thiagarajan M."/>
            <person name="Wortman J.R."/>
            <person name="Badger J.H."/>
            <person name="Ren Q."/>
            <person name="Amedeo P."/>
            <person name="Jones K.M."/>
            <person name="Tallon L.J."/>
            <person name="Delcher A.L."/>
            <person name="Salzberg S.L."/>
            <person name="Silva J.C."/>
            <person name="Haas B.J."/>
            <person name="Majoros W.H."/>
            <person name="Farzad M."/>
            <person name="Carlton J.M."/>
            <person name="Smith R.K. Jr."/>
            <person name="Garg J."/>
            <person name="Pearlman R.E."/>
            <person name="Karrer K.M."/>
            <person name="Sun L."/>
            <person name="Manning G."/>
            <person name="Elde N.C."/>
            <person name="Turkewitz A.P."/>
            <person name="Asai D.J."/>
            <person name="Wilkes D.E."/>
            <person name="Wang Y."/>
            <person name="Cai H."/>
            <person name="Collins K."/>
            <person name="Stewart B.A."/>
            <person name="Lee S.R."/>
            <person name="Wilamowska K."/>
            <person name="Weinberg Z."/>
            <person name="Ruzzo W.L."/>
            <person name="Wloga D."/>
            <person name="Gaertig J."/>
            <person name="Frankel J."/>
            <person name="Tsao C.-C."/>
            <person name="Gorovsky M.A."/>
            <person name="Keeling P.J."/>
            <person name="Waller R.F."/>
            <person name="Patron N.J."/>
            <person name="Cherry J.M."/>
            <person name="Stover N.A."/>
            <person name="Krieger C.J."/>
            <person name="del Toro C."/>
            <person name="Ryder H.F."/>
            <person name="Williamson S.C."/>
            <person name="Barbeau R.A."/>
            <person name="Hamilton E.P."/>
            <person name="Orias E."/>
        </authorList>
    </citation>
    <scope>NUCLEOTIDE SEQUENCE [LARGE SCALE GENOMIC DNA]</scope>
    <source>
        <strain evidence="3">SB210</strain>
    </source>
</reference>
<dbReference type="SMART" id="SM00181">
    <property type="entry name" value="EGF"/>
    <property type="match status" value="3"/>
</dbReference>
<dbReference type="Gene3D" id="2.10.220.10">
    <property type="entry name" value="Hormone Receptor, Insulin-like Growth Factor Receptor 1, Chain A, domain 2"/>
    <property type="match status" value="2"/>
</dbReference>
<gene>
    <name evidence="2" type="ORF">TTHERM_000227089</name>
</gene>
<organism evidence="2 3">
    <name type="scientific">Tetrahymena thermophila (strain SB210)</name>
    <dbReference type="NCBI Taxonomy" id="312017"/>
    <lineage>
        <taxon>Eukaryota</taxon>
        <taxon>Sar</taxon>
        <taxon>Alveolata</taxon>
        <taxon>Ciliophora</taxon>
        <taxon>Intramacronucleata</taxon>
        <taxon>Oligohymenophorea</taxon>
        <taxon>Hymenostomatida</taxon>
        <taxon>Tetrahymenina</taxon>
        <taxon>Tetrahymenidae</taxon>
        <taxon>Tetrahymena</taxon>
    </lineage>
</organism>
<dbReference type="PANTHER" id="PTHR23275:SF100">
    <property type="entry name" value="EGF-LIKE DOMAIN-CONTAINING PROTEIN"/>
    <property type="match status" value="1"/>
</dbReference>
<dbReference type="InParanoid" id="W7XBL5"/>
<accession>W7XBL5</accession>
<dbReference type="SMART" id="SM00261">
    <property type="entry name" value="FU"/>
    <property type="match status" value="3"/>
</dbReference>
<dbReference type="AlphaFoldDB" id="W7XBL5"/>
<feature type="domain" description="EGF-like" evidence="1">
    <location>
        <begin position="136"/>
        <end position="165"/>
    </location>
</feature>
<evidence type="ECO:0000259" key="1">
    <source>
        <dbReference type="SMART" id="SM00181"/>
    </source>
</evidence>
<dbReference type="RefSeq" id="XP_012652738.1">
    <property type="nucleotide sequence ID" value="XM_012797284.1"/>
</dbReference>
<name>W7XBL5_TETTS</name>
<dbReference type="InterPro" id="IPR006212">
    <property type="entry name" value="Furin_repeat"/>
</dbReference>
<feature type="domain" description="EGF-like" evidence="1">
    <location>
        <begin position="196"/>
        <end position="226"/>
    </location>
</feature>
<evidence type="ECO:0000313" key="2">
    <source>
        <dbReference type="EMBL" id="EWS74737.1"/>
    </source>
</evidence>
<dbReference type="SUPFAM" id="SSF57184">
    <property type="entry name" value="Growth factor receptor domain"/>
    <property type="match status" value="2"/>
</dbReference>
<protein>
    <recommendedName>
        <fullName evidence="1">EGF-like domain-containing protein</fullName>
    </recommendedName>
</protein>
<evidence type="ECO:0000313" key="3">
    <source>
        <dbReference type="Proteomes" id="UP000009168"/>
    </source>
</evidence>
<dbReference type="PANTHER" id="PTHR23275">
    <property type="entry name" value="CABRIOLET.-RELATED"/>
    <property type="match status" value="1"/>
</dbReference>
<dbReference type="Proteomes" id="UP000009168">
    <property type="component" value="Unassembled WGS sequence"/>
</dbReference>
<sequence>MEHISTIQFVTNVYNQQIVIRFLNNLEMNHKLILSQLLILLFISITRAESSDLENKVLSNFKEQNSDNQALESGSACTPGCMTCSSYGCITCYDGYYLETNLQCVKCPMKDCVTCNNAGCLECPTNYFLFEFNCVPCQQKNCPTCNGYGCTSCFDGFYLQAGVCILCQEHCKLCNAFGCQTCKDGYFWDGKHCQLRCNVPNCQTCDRDGDCVVCQIGYTLQNFKCIQNKKFLEEGINSYQ</sequence>